<name>A0A553PH41_TIGCA</name>
<organism evidence="2 3">
    <name type="scientific">Tigriopus californicus</name>
    <name type="common">Marine copepod</name>
    <dbReference type="NCBI Taxonomy" id="6832"/>
    <lineage>
        <taxon>Eukaryota</taxon>
        <taxon>Metazoa</taxon>
        <taxon>Ecdysozoa</taxon>
        <taxon>Arthropoda</taxon>
        <taxon>Crustacea</taxon>
        <taxon>Multicrustacea</taxon>
        <taxon>Hexanauplia</taxon>
        <taxon>Copepoda</taxon>
        <taxon>Harpacticoida</taxon>
        <taxon>Harpacticidae</taxon>
        <taxon>Tigriopus</taxon>
    </lineage>
</organism>
<dbReference type="Proteomes" id="UP000318571">
    <property type="component" value="Chromosome 5"/>
</dbReference>
<feature type="chain" id="PRO_5021793408" evidence="1">
    <location>
        <begin position="27"/>
        <end position="166"/>
    </location>
</feature>
<evidence type="ECO:0000256" key="1">
    <source>
        <dbReference type="SAM" id="SignalP"/>
    </source>
</evidence>
<feature type="signal peptide" evidence="1">
    <location>
        <begin position="1"/>
        <end position="26"/>
    </location>
</feature>
<evidence type="ECO:0000313" key="3">
    <source>
        <dbReference type="Proteomes" id="UP000318571"/>
    </source>
</evidence>
<gene>
    <name evidence="2" type="ORF">TCAL_04029</name>
</gene>
<proteinExistence type="predicted"/>
<accession>A0A553PH41</accession>
<comment type="caution">
    <text evidence="2">The sequence shown here is derived from an EMBL/GenBank/DDBJ whole genome shotgun (WGS) entry which is preliminary data.</text>
</comment>
<sequence>MIHSAKQQFAIAISFCLLFQTTCVHGDGQYLQSDPVYSRPVTSVDYYHGPYRYQNAQLAPRQSRQATAADFTGLSMVAAAAVGVGTGLLVHNVLTQKMNQLDEVVRDQGVALDTLSASLSNTQVVCNAVRQAGLATPLTGPPSAQDNAIAINTLLAALRGVTMCTS</sequence>
<evidence type="ECO:0000313" key="2">
    <source>
        <dbReference type="EMBL" id="TRY77002.1"/>
    </source>
</evidence>
<reference evidence="2 3" key="1">
    <citation type="journal article" date="2018" name="Nat. Ecol. Evol.">
        <title>Genomic signatures of mitonuclear coevolution across populations of Tigriopus californicus.</title>
        <authorList>
            <person name="Barreto F.S."/>
            <person name="Watson E.T."/>
            <person name="Lima T.G."/>
            <person name="Willett C.S."/>
            <person name="Edmands S."/>
            <person name="Li W."/>
            <person name="Burton R.S."/>
        </authorList>
    </citation>
    <scope>NUCLEOTIDE SEQUENCE [LARGE SCALE GENOMIC DNA]</scope>
    <source>
        <strain evidence="2 3">San Diego</strain>
    </source>
</reference>
<dbReference type="AlphaFoldDB" id="A0A553PH41"/>
<protein>
    <submittedName>
        <fullName evidence="2">Uncharacterized protein</fullName>
    </submittedName>
</protein>
<dbReference type="EMBL" id="VCGU01000004">
    <property type="protein sequence ID" value="TRY77002.1"/>
    <property type="molecule type" value="Genomic_DNA"/>
</dbReference>
<keyword evidence="1" id="KW-0732">Signal</keyword>
<keyword evidence="3" id="KW-1185">Reference proteome</keyword>